<sequence>MTPTRKTQLLGSRGVGRCLSSHNLVLSWQELIISTGLSIGRLEWALRGPDKLDLTRFSVYKFRSSNAKGACRSSVPRAQNEPKSALLIICIYSPHQSASGETFIYPAGITVITFFLYNISERVKRHRVLPVKVSMSSTHLSNHMHQL</sequence>
<keyword evidence="2" id="KW-1185">Reference proteome</keyword>
<reference evidence="1" key="1">
    <citation type="submission" date="2020-08" db="EMBL/GenBank/DDBJ databases">
        <title>Multicomponent nature underlies the extraordinary mechanical properties of spider dragline silk.</title>
        <authorList>
            <person name="Kono N."/>
            <person name="Nakamura H."/>
            <person name="Mori M."/>
            <person name="Yoshida Y."/>
            <person name="Ohtoshi R."/>
            <person name="Malay A.D."/>
            <person name="Moran D.A.P."/>
            <person name="Tomita M."/>
            <person name="Numata K."/>
            <person name="Arakawa K."/>
        </authorList>
    </citation>
    <scope>NUCLEOTIDE SEQUENCE</scope>
</reference>
<protein>
    <submittedName>
        <fullName evidence="1">Uncharacterized protein</fullName>
    </submittedName>
</protein>
<evidence type="ECO:0000313" key="1">
    <source>
        <dbReference type="EMBL" id="GFY26706.1"/>
    </source>
</evidence>
<dbReference type="Proteomes" id="UP000887159">
    <property type="component" value="Unassembled WGS sequence"/>
</dbReference>
<dbReference type="AlphaFoldDB" id="A0A8X6W2H8"/>
<name>A0A8X6W2H8_TRICX</name>
<gene>
    <name evidence="1" type="ORF">TNCV_2880341</name>
</gene>
<accession>A0A8X6W2H8</accession>
<comment type="caution">
    <text evidence="1">The sequence shown here is derived from an EMBL/GenBank/DDBJ whole genome shotgun (WGS) entry which is preliminary data.</text>
</comment>
<organism evidence="1 2">
    <name type="scientific">Trichonephila clavipes</name>
    <name type="common">Golden silk orbweaver</name>
    <name type="synonym">Nephila clavipes</name>
    <dbReference type="NCBI Taxonomy" id="2585209"/>
    <lineage>
        <taxon>Eukaryota</taxon>
        <taxon>Metazoa</taxon>
        <taxon>Ecdysozoa</taxon>
        <taxon>Arthropoda</taxon>
        <taxon>Chelicerata</taxon>
        <taxon>Arachnida</taxon>
        <taxon>Araneae</taxon>
        <taxon>Araneomorphae</taxon>
        <taxon>Entelegynae</taxon>
        <taxon>Araneoidea</taxon>
        <taxon>Nephilidae</taxon>
        <taxon>Trichonephila</taxon>
    </lineage>
</organism>
<dbReference type="EMBL" id="BMAU01021376">
    <property type="protein sequence ID" value="GFY26706.1"/>
    <property type="molecule type" value="Genomic_DNA"/>
</dbReference>
<evidence type="ECO:0000313" key="2">
    <source>
        <dbReference type="Proteomes" id="UP000887159"/>
    </source>
</evidence>
<proteinExistence type="predicted"/>